<dbReference type="EMBL" id="FYEX01000001">
    <property type="protein sequence ID" value="SNC61302.1"/>
    <property type="molecule type" value="Genomic_DNA"/>
</dbReference>
<keyword evidence="2" id="KW-0749">Sporulation</keyword>
<gene>
    <name evidence="3" type="ORF">SAMN06295916_0451</name>
</gene>
<evidence type="ECO:0000256" key="2">
    <source>
        <dbReference type="ARBA" id="ARBA00022969"/>
    </source>
</evidence>
<accession>A0A212T5G6</accession>
<organism evidence="3 4">
    <name type="scientific">Polynucleobacter victoriensis</name>
    <dbReference type="NCBI Taxonomy" id="2049319"/>
    <lineage>
        <taxon>Bacteria</taxon>
        <taxon>Pseudomonadati</taxon>
        <taxon>Pseudomonadota</taxon>
        <taxon>Betaproteobacteria</taxon>
        <taxon>Burkholderiales</taxon>
        <taxon>Burkholderiaceae</taxon>
        <taxon>Polynucleobacter</taxon>
    </lineage>
</organism>
<proteinExistence type="predicted"/>
<name>A0A212T5G6_9BURK</name>
<protein>
    <submittedName>
        <fullName evidence="3">Uncharacterized protein</fullName>
    </submittedName>
</protein>
<keyword evidence="4" id="KW-1185">Reference proteome</keyword>
<reference evidence="3 4" key="1">
    <citation type="submission" date="2017-06" db="EMBL/GenBank/DDBJ databases">
        <authorList>
            <person name="Kim H.J."/>
            <person name="Triplett B.A."/>
        </authorList>
    </citation>
    <scope>NUCLEOTIDE SEQUENCE [LARGE SCALE GENOMIC DNA]</scope>
    <source>
        <strain evidence="3 4">MWH-VicM1</strain>
    </source>
</reference>
<sequence length="381" mass="44359">MTATQLNIPFETRGIEFVLTTQQDQIINLQKMQEHLRKYSLWDCVNHDSFETNGTYYNRFSLKQSYKDQWAPNWDTTRLYASMFIDGRDNKDDLDKEILVAMLLATIPFTFPSYEELISAIHIRHYVVDAGYRAALNFDTEAAERPTDYWHYDEEAGFLLNKGKSIIDALVKATQPEDISQAYSFSCYRATEYVILLSIAKELKNANPALLKRLEERSENRAIRSGEFHEVFLKEYGSIDNPFPMKYYVPGDRVWFRNPDDRSSDISGYEGSWVIYLGHNLFTNFWKRDQPFTLETKCVEVYHWKDGAYLDAHGELQMNESIVESCVTESMSDPQTYKMIIERMMRYRDPKGVYDQGGCIDTSRESPRLVCVGTSDITIPD</sequence>
<dbReference type="Proteomes" id="UP000197215">
    <property type="component" value="Unassembled WGS sequence"/>
</dbReference>
<dbReference type="RefSeq" id="WP_088812355.1">
    <property type="nucleotide sequence ID" value="NZ_FYEX01000001.1"/>
</dbReference>
<evidence type="ECO:0000313" key="4">
    <source>
        <dbReference type="Proteomes" id="UP000197215"/>
    </source>
</evidence>
<evidence type="ECO:0000313" key="3">
    <source>
        <dbReference type="EMBL" id="SNC61302.1"/>
    </source>
</evidence>
<dbReference type="Pfam" id="PF20085">
    <property type="entry name" value="TGL"/>
    <property type="match status" value="1"/>
</dbReference>
<dbReference type="InterPro" id="IPR020916">
    <property type="entry name" value="Gln_gamma-glutamylTfrase_bac"/>
</dbReference>
<dbReference type="GO" id="GO:0030435">
    <property type="term" value="P:sporulation resulting in formation of a cellular spore"/>
    <property type="evidence" value="ECO:0007669"/>
    <property type="project" value="UniProtKB-KW"/>
</dbReference>
<dbReference type="AlphaFoldDB" id="A0A212T5G6"/>
<dbReference type="OrthoDB" id="8738101at2"/>
<evidence type="ECO:0000256" key="1">
    <source>
        <dbReference type="ARBA" id="ARBA00022679"/>
    </source>
</evidence>
<dbReference type="GO" id="GO:0003810">
    <property type="term" value="F:protein-glutamine gamma-glutamyltransferase activity"/>
    <property type="evidence" value="ECO:0007669"/>
    <property type="project" value="InterPro"/>
</dbReference>
<keyword evidence="1" id="KW-0808">Transferase</keyword>